<keyword evidence="2" id="KW-0560">Oxidoreductase</keyword>
<dbReference type="SUPFAM" id="SSF51735">
    <property type="entry name" value="NAD(P)-binding Rossmann-fold domains"/>
    <property type="match status" value="1"/>
</dbReference>
<evidence type="ECO:0000313" key="5">
    <source>
        <dbReference type="Proteomes" id="UP001057498"/>
    </source>
</evidence>
<dbReference type="PROSITE" id="PS00061">
    <property type="entry name" value="ADH_SHORT"/>
    <property type="match status" value="1"/>
</dbReference>
<name>A0ABM7YNZ7_9BURK</name>
<dbReference type="InterPro" id="IPR057326">
    <property type="entry name" value="KR_dom"/>
</dbReference>
<organism evidence="4 5">
    <name type="scientific">Sphaerotilus microaerophilus</name>
    <dbReference type="NCBI Taxonomy" id="2914710"/>
    <lineage>
        <taxon>Bacteria</taxon>
        <taxon>Pseudomonadati</taxon>
        <taxon>Pseudomonadota</taxon>
        <taxon>Betaproteobacteria</taxon>
        <taxon>Burkholderiales</taxon>
        <taxon>Sphaerotilaceae</taxon>
        <taxon>Sphaerotilus</taxon>
    </lineage>
</organism>
<dbReference type="EMBL" id="AP025730">
    <property type="protein sequence ID" value="BDI06221.1"/>
    <property type="molecule type" value="Genomic_DNA"/>
</dbReference>
<evidence type="ECO:0000256" key="1">
    <source>
        <dbReference type="ARBA" id="ARBA00006484"/>
    </source>
</evidence>
<dbReference type="InterPro" id="IPR020904">
    <property type="entry name" value="Sc_DH/Rdtase_CS"/>
</dbReference>
<feature type="domain" description="Ketoreductase" evidence="3">
    <location>
        <begin position="16"/>
        <end position="194"/>
    </location>
</feature>
<evidence type="ECO:0000259" key="3">
    <source>
        <dbReference type="SMART" id="SM00822"/>
    </source>
</evidence>
<dbReference type="Proteomes" id="UP001057498">
    <property type="component" value="Chromosome"/>
</dbReference>
<protein>
    <submittedName>
        <fullName evidence="4">7-alpha-hydroxysteroid dehydrogenase</fullName>
    </submittedName>
</protein>
<proteinExistence type="inferred from homology"/>
<comment type="similarity">
    <text evidence="1">Belongs to the short-chain dehydrogenases/reductases (SDR) family.</text>
</comment>
<dbReference type="InterPro" id="IPR002347">
    <property type="entry name" value="SDR_fam"/>
</dbReference>
<evidence type="ECO:0000256" key="2">
    <source>
        <dbReference type="ARBA" id="ARBA00023002"/>
    </source>
</evidence>
<dbReference type="PANTHER" id="PTHR43639">
    <property type="entry name" value="OXIDOREDUCTASE, SHORT-CHAIN DEHYDROGENASE/REDUCTASE FAMILY (AFU_ORTHOLOGUE AFUA_5G02870)"/>
    <property type="match status" value="1"/>
</dbReference>
<reference evidence="4" key="1">
    <citation type="submission" date="2022-04" db="EMBL/GenBank/DDBJ databases">
        <title>Whole genome sequence of Sphaerotilus sp. FB-5.</title>
        <authorList>
            <person name="Takeda M."/>
            <person name="Narihara S."/>
            <person name="Akimoto M."/>
            <person name="Akimoto R."/>
            <person name="Nishiyashiki S."/>
            <person name="Murakami T."/>
        </authorList>
    </citation>
    <scope>NUCLEOTIDE SEQUENCE</scope>
    <source>
        <strain evidence="4">FB-5</strain>
    </source>
</reference>
<gene>
    <name evidence="4" type="primary">hdhA</name>
    <name evidence="4" type="ORF">CATMQ487_31910</name>
</gene>
<dbReference type="PANTHER" id="PTHR43639:SF1">
    <property type="entry name" value="SHORT-CHAIN DEHYDROGENASE_REDUCTASE FAMILY PROTEIN"/>
    <property type="match status" value="1"/>
</dbReference>
<dbReference type="RefSeq" id="WP_251969522.1">
    <property type="nucleotide sequence ID" value="NZ_AP025730.1"/>
</dbReference>
<dbReference type="Gene3D" id="3.40.50.720">
    <property type="entry name" value="NAD(P)-binding Rossmann-like Domain"/>
    <property type="match status" value="1"/>
</dbReference>
<keyword evidence="5" id="KW-1185">Reference proteome</keyword>
<dbReference type="NCBIfam" id="NF005559">
    <property type="entry name" value="PRK07231.1"/>
    <property type="match status" value="1"/>
</dbReference>
<evidence type="ECO:0000313" key="4">
    <source>
        <dbReference type="EMBL" id="BDI06221.1"/>
    </source>
</evidence>
<dbReference type="InterPro" id="IPR036291">
    <property type="entry name" value="NAD(P)-bd_dom_sf"/>
</dbReference>
<dbReference type="PRINTS" id="PR00080">
    <property type="entry name" value="SDRFAMILY"/>
</dbReference>
<dbReference type="Pfam" id="PF13561">
    <property type="entry name" value="adh_short_C2"/>
    <property type="match status" value="1"/>
</dbReference>
<dbReference type="PRINTS" id="PR00081">
    <property type="entry name" value="GDHRDH"/>
</dbReference>
<sequence length="259" mass="26354">MNAVNNLQTLFSLEGQVAIVTGAGKGIGRACALSLAQAGADVALAARTAADLESLAAEIRALGRRAIAVPTDVNDDAALDRLVATTVAELGKLTILVNNAGGAGPNNPRKMKGADLAAALAWNVVPAYALTQKCVPAMTAAGGGAVVNISSTAARYAQKGFSAYGAAKAALNQLTRNLAQDFGPALRVNAVEPGTILTDALAPFLTPERQERMERTTPMGRLGRPEDIAAAVLFLVSPAAGWITGKVLGVDGGVEAPNF</sequence>
<accession>A0ABM7YNZ7</accession>
<dbReference type="SMART" id="SM00822">
    <property type="entry name" value="PKS_KR"/>
    <property type="match status" value="1"/>
</dbReference>